<dbReference type="PROSITE" id="PS50405">
    <property type="entry name" value="GST_CTER"/>
    <property type="match status" value="1"/>
</dbReference>
<dbReference type="InterPro" id="IPR010987">
    <property type="entry name" value="Glutathione-S-Trfase_C-like"/>
</dbReference>
<dbReference type="PROSITE" id="PS51354">
    <property type="entry name" value="GLUTAREDOXIN_2"/>
    <property type="match status" value="1"/>
</dbReference>
<dbReference type="EMBL" id="QANS01000001">
    <property type="protein sequence ID" value="PTU32582.1"/>
    <property type="molecule type" value="Genomic_DNA"/>
</dbReference>
<keyword evidence="3" id="KW-0808">Transferase</keyword>
<feature type="domain" description="GST N-terminal" evidence="1">
    <location>
        <begin position="4"/>
        <end position="81"/>
    </location>
</feature>
<dbReference type="InterPro" id="IPR036249">
    <property type="entry name" value="Thioredoxin-like_sf"/>
</dbReference>
<organism evidence="3 4">
    <name type="scientific">Stenotrophobium rhamnosiphilum</name>
    <dbReference type="NCBI Taxonomy" id="2029166"/>
    <lineage>
        <taxon>Bacteria</taxon>
        <taxon>Pseudomonadati</taxon>
        <taxon>Pseudomonadota</taxon>
        <taxon>Gammaproteobacteria</taxon>
        <taxon>Nevskiales</taxon>
        <taxon>Nevskiaceae</taxon>
        <taxon>Stenotrophobium</taxon>
    </lineage>
</organism>
<dbReference type="InterPro" id="IPR004045">
    <property type="entry name" value="Glutathione_S-Trfase_N"/>
</dbReference>
<dbReference type="SUPFAM" id="SSF47616">
    <property type="entry name" value="GST C-terminal domain-like"/>
    <property type="match status" value="1"/>
</dbReference>
<name>A0A2T5MJ28_9GAMM</name>
<dbReference type="Gene3D" id="3.40.30.10">
    <property type="entry name" value="Glutaredoxin"/>
    <property type="match status" value="1"/>
</dbReference>
<evidence type="ECO:0000259" key="1">
    <source>
        <dbReference type="PROSITE" id="PS50404"/>
    </source>
</evidence>
<dbReference type="Gene3D" id="1.20.1050.10">
    <property type="match status" value="1"/>
</dbReference>
<dbReference type="SFLD" id="SFLDS00019">
    <property type="entry name" value="Glutathione_Transferase_(cytos"/>
    <property type="match status" value="1"/>
</dbReference>
<dbReference type="PANTHER" id="PTHR12782">
    <property type="entry name" value="MICROSOMAL PROSTAGLANDIN E SYNTHASE-2"/>
    <property type="match status" value="1"/>
</dbReference>
<protein>
    <submittedName>
        <fullName evidence="3">Glutathione S-transferase</fullName>
    </submittedName>
</protein>
<dbReference type="GO" id="GO:0016740">
    <property type="term" value="F:transferase activity"/>
    <property type="evidence" value="ECO:0007669"/>
    <property type="project" value="UniProtKB-KW"/>
</dbReference>
<dbReference type="CDD" id="cd00299">
    <property type="entry name" value="GST_C_family"/>
    <property type="match status" value="1"/>
</dbReference>
<comment type="caution">
    <text evidence="3">The sequence shown here is derived from an EMBL/GenBank/DDBJ whole genome shotgun (WGS) entry which is preliminary data.</text>
</comment>
<keyword evidence="4" id="KW-1185">Reference proteome</keyword>
<reference evidence="3 4" key="1">
    <citation type="submission" date="2018-04" db="EMBL/GenBank/DDBJ databases">
        <title>Novel species isolated from glacier.</title>
        <authorList>
            <person name="Liu Q."/>
            <person name="Xin Y.-H."/>
        </authorList>
    </citation>
    <scope>NUCLEOTIDE SEQUENCE [LARGE SCALE GENOMIC DNA]</scope>
    <source>
        <strain evidence="3 4">GT1R17</strain>
    </source>
</reference>
<dbReference type="PROSITE" id="PS50404">
    <property type="entry name" value="GST_NTER"/>
    <property type="match status" value="1"/>
</dbReference>
<dbReference type="Pfam" id="PF13417">
    <property type="entry name" value="GST_N_3"/>
    <property type="match status" value="1"/>
</dbReference>
<dbReference type="InterPro" id="IPR036282">
    <property type="entry name" value="Glutathione-S-Trfase_C_sf"/>
</dbReference>
<evidence type="ECO:0000313" key="4">
    <source>
        <dbReference type="Proteomes" id="UP000244248"/>
    </source>
</evidence>
<evidence type="ECO:0000259" key="2">
    <source>
        <dbReference type="PROSITE" id="PS50405"/>
    </source>
</evidence>
<dbReference type="SFLD" id="SFLDG00358">
    <property type="entry name" value="Main_(cytGST)"/>
    <property type="match status" value="1"/>
</dbReference>
<dbReference type="PANTHER" id="PTHR12782:SF5">
    <property type="entry name" value="PROSTAGLANDIN E SYNTHASE 2"/>
    <property type="match status" value="1"/>
</dbReference>
<dbReference type="Proteomes" id="UP000244248">
    <property type="component" value="Unassembled WGS sequence"/>
</dbReference>
<sequence length="226" mass="26265">MNMSTIVLHQWEMSPFCNKVRRCLKHKGLDYSVVDYNGLLALNAAKLSKVGKLPVVDFNGHRVQDSAAIARYLDEKYPDKLLYPREPRALAEARMWEDWAGQSLYFYEIYFRMLDPISLERGLDLIAAGRPSYERAILKYVFKSRYPRKLKEQGLARMPREQVEKLFFDRLEDIEALLEGRNYLGGDAPNIADFSVVGQLDELVRTSELKPRILSYPRIAAWLNRC</sequence>
<accession>A0A2T5MJ28</accession>
<feature type="domain" description="GST C-terminal" evidence="2">
    <location>
        <begin position="86"/>
        <end position="226"/>
    </location>
</feature>
<evidence type="ECO:0000313" key="3">
    <source>
        <dbReference type="EMBL" id="PTU32582.1"/>
    </source>
</evidence>
<dbReference type="Pfam" id="PF13410">
    <property type="entry name" value="GST_C_2"/>
    <property type="match status" value="1"/>
</dbReference>
<dbReference type="SUPFAM" id="SSF52833">
    <property type="entry name" value="Thioredoxin-like"/>
    <property type="match status" value="1"/>
</dbReference>
<dbReference type="CDD" id="cd00570">
    <property type="entry name" value="GST_N_family"/>
    <property type="match status" value="1"/>
</dbReference>
<dbReference type="InterPro" id="IPR040079">
    <property type="entry name" value="Glutathione_S-Trfase"/>
</dbReference>
<gene>
    <name evidence="3" type="ORF">CJD38_00165</name>
</gene>
<dbReference type="AlphaFoldDB" id="A0A2T5MJ28"/>
<proteinExistence type="predicted"/>